<keyword evidence="3 5" id="KW-1133">Transmembrane helix</keyword>
<dbReference type="AlphaFoldDB" id="A0A9N9DIV2"/>
<dbReference type="EMBL" id="CAJVPY010005310">
    <property type="protein sequence ID" value="CAG8640388.1"/>
    <property type="molecule type" value="Genomic_DNA"/>
</dbReference>
<dbReference type="GO" id="GO:0003865">
    <property type="term" value="F:3-oxo-5-alpha-steroid 4-dehydrogenase activity"/>
    <property type="evidence" value="ECO:0007669"/>
    <property type="project" value="TreeGrafter"/>
</dbReference>
<dbReference type="OrthoDB" id="541710at2759"/>
<feature type="transmembrane region" description="Helical" evidence="5">
    <location>
        <begin position="195"/>
        <end position="217"/>
    </location>
</feature>
<evidence type="ECO:0000313" key="8">
    <source>
        <dbReference type="Proteomes" id="UP000789405"/>
    </source>
</evidence>
<evidence type="ECO:0000313" key="7">
    <source>
        <dbReference type="EMBL" id="CAG8640388.1"/>
    </source>
</evidence>
<proteinExistence type="predicted"/>
<evidence type="ECO:0000256" key="2">
    <source>
        <dbReference type="ARBA" id="ARBA00022692"/>
    </source>
</evidence>
<feature type="transmembrane region" description="Helical" evidence="5">
    <location>
        <begin position="7"/>
        <end position="25"/>
    </location>
</feature>
<dbReference type="InterPro" id="IPR001104">
    <property type="entry name" value="3-oxo-5_a-steroid_4-DH_C"/>
</dbReference>
<dbReference type="PANTHER" id="PTHR14624">
    <property type="entry name" value="DFG10 PROTEIN"/>
    <property type="match status" value="1"/>
</dbReference>
<gene>
    <name evidence="7" type="ORF">DERYTH_LOCUS9624</name>
</gene>
<dbReference type="GO" id="GO:0005783">
    <property type="term" value="C:endoplasmic reticulum"/>
    <property type="evidence" value="ECO:0007669"/>
    <property type="project" value="TreeGrafter"/>
</dbReference>
<evidence type="ECO:0000259" key="6">
    <source>
        <dbReference type="Pfam" id="PF02544"/>
    </source>
</evidence>
<dbReference type="PANTHER" id="PTHR14624:SF0">
    <property type="entry name" value="POLYPRENOL REDUCTASE"/>
    <property type="match status" value="1"/>
</dbReference>
<dbReference type="Proteomes" id="UP000789405">
    <property type="component" value="Unassembled WGS sequence"/>
</dbReference>
<sequence length="322" mass="37527">MATLLFLIRLFYIIIITSAIIISNFRSLKISILSYGKFGTSTQFTAKNQIEAYIQNLTVPKQWFKHYYIVGTLWAAFLITDVIILQNRNRGYFAWFVQIFDSAEKYELDYFKEPVTECIIGLVIIQVQTVRRMYECFFIERPSVGAKMHIGLYLLGLAFYIATGLSVFIEGIGNFGILDNKDKETNLFIIHSENFLSWNILLAIFVFIYASYHQHILHKNLAMLRRKGSSTLYSIPKGDWFDHISSAHYTAEIVIYFSFVILTKGFNLTIWLTFIWTIVCLGIIAENSEKWGREKFGEEWPKNRWIIMPVSSCTDKMLFANY</sequence>
<dbReference type="GO" id="GO:0016095">
    <property type="term" value="P:polyprenol catabolic process"/>
    <property type="evidence" value="ECO:0007669"/>
    <property type="project" value="TreeGrafter"/>
</dbReference>
<feature type="transmembrane region" description="Helical" evidence="5">
    <location>
        <begin position="150"/>
        <end position="175"/>
    </location>
</feature>
<dbReference type="GO" id="GO:0006488">
    <property type="term" value="P:dolichol-linked oligosaccharide biosynthetic process"/>
    <property type="evidence" value="ECO:0007669"/>
    <property type="project" value="InterPro"/>
</dbReference>
<comment type="caution">
    <text evidence="7">The sequence shown here is derived from an EMBL/GenBank/DDBJ whole genome shotgun (WGS) entry which is preliminary data.</text>
</comment>
<feature type="domain" description="3-oxo-5-alpha-steroid 4-dehydrogenase C-terminal" evidence="6">
    <location>
        <begin position="192"/>
        <end position="310"/>
    </location>
</feature>
<keyword evidence="2 5" id="KW-0812">Transmembrane</keyword>
<accession>A0A9N9DIV2</accession>
<comment type="subcellular location">
    <subcellularLocation>
        <location evidence="1">Endomembrane system</location>
        <topology evidence="1">Multi-pass membrane protein</topology>
    </subcellularLocation>
</comment>
<evidence type="ECO:0000256" key="5">
    <source>
        <dbReference type="SAM" id="Phobius"/>
    </source>
</evidence>
<feature type="transmembrane region" description="Helical" evidence="5">
    <location>
        <begin position="66"/>
        <end position="85"/>
    </location>
</feature>
<evidence type="ECO:0000256" key="1">
    <source>
        <dbReference type="ARBA" id="ARBA00004127"/>
    </source>
</evidence>
<dbReference type="Pfam" id="PF02544">
    <property type="entry name" value="Steroid_dh"/>
    <property type="match status" value="1"/>
</dbReference>
<protein>
    <submittedName>
        <fullName evidence="7">6279_t:CDS:1</fullName>
    </submittedName>
</protein>
<evidence type="ECO:0000256" key="4">
    <source>
        <dbReference type="ARBA" id="ARBA00023136"/>
    </source>
</evidence>
<keyword evidence="4 5" id="KW-0472">Membrane</keyword>
<dbReference type="PROSITE" id="PS50244">
    <property type="entry name" value="S5A_REDUCTASE"/>
    <property type="match status" value="1"/>
</dbReference>
<reference evidence="7" key="1">
    <citation type="submission" date="2021-06" db="EMBL/GenBank/DDBJ databases">
        <authorList>
            <person name="Kallberg Y."/>
            <person name="Tangrot J."/>
            <person name="Rosling A."/>
        </authorList>
    </citation>
    <scope>NUCLEOTIDE SEQUENCE</scope>
    <source>
        <strain evidence="7">MA453B</strain>
    </source>
</reference>
<name>A0A9N9DIV2_9GLOM</name>
<keyword evidence="8" id="KW-1185">Reference proteome</keyword>
<dbReference type="InterPro" id="IPR039698">
    <property type="entry name" value="Dfg10/SRD5A3"/>
</dbReference>
<evidence type="ECO:0000256" key="3">
    <source>
        <dbReference type="ARBA" id="ARBA00022989"/>
    </source>
</evidence>
<organism evidence="7 8">
    <name type="scientific">Dentiscutata erythropus</name>
    <dbReference type="NCBI Taxonomy" id="1348616"/>
    <lineage>
        <taxon>Eukaryota</taxon>
        <taxon>Fungi</taxon>
        <taxon>Fungi incertae sedis</taxon>
        <taxon>Mucoromycota</taxon>
        <taxon>Glomeromycotina</taxon>
        <taxon>Glomeromycetes</taxon>
        <taxon>Diversisporales</taxon>
        <taxon>Gigasporaceae</taxon>
        <taxon>Dentiscutata</taxon>
    </lineage>
</organism>